<evidence type="ECO:0000313" key="4">
    <source>
        <dbReference type="EMBL" id="AXR04136.1"/>
    </source>
</evidence>
<evidence type="ECO:0000256" key="2">
    <source>
        <dbReference type="ARBA" id="ARBA00023295"/>
    </source>
</evidence>
<accession>A0AAD0RMP7</accession>
<dbReference type="GO" id="GO:0006152">
    <property type="term" value="P:purine nucleoside catabolic process"/>
    <property type="evidence" value="ECO:0007669"/>
    <property type="project" value="TreeGrafter"/>
</dbReference>
<dbReference type="GO" id="GO:0005829">
    <property type="term" value="C:cytosol"/>
    <property type="evidence" value="ECO:0007669"/>
    <property type="project" value="TreeGrafter"/>
</dbReference>
<dbReference type="Gene3D" id="3.90.245.10">
    <property type="entry name" value="Ribonucleoside hydrolase-like"/>
    <property type="match status" value="1"/>
</dbReference>
<reference evidence="4 5" key="1">
    <citation type="submission" date="2018-08" db="EMBL/GenBank/DDBJ databases">
        <title>Whole Genome Sequences of Two Pseudoalteromonas piscicida Strains, DE1-A and DE2-A, which Exhibit Strong Antibacterial Activity against Vibrio vulnificus.</title>
        <authorList>
            <person name="Richards G.P."/>
            <person name="Needleman D.S."/>
            <person name="Watson M.A."/>
            <person name="Polson S.W."/>
        </authorList>
    </citation>
    <scope>NUCLEOTIDE SEQUENCE [LARGE SCALE GENOMIC DNA]</scope>
    <source>
        <strain evidence="4 5">DE2-A</strain>
    </source>
</reference>
<dbReference type="PANTHER" id="PTHR12304:SF46">
    <property type="entry name" value="INOSINE-ADENOSINE-GUANOSINE-NUCLEOSIDE HYDROLASE"/>
    <property type="match status" value="1"/>
</dbReference>
<dbReference type="KEGG" id="ppis:B1L02_21770"/>
<evidence type="ECO:0000313" key="5">
    <source>
        <dbReference type="Proteomes" id="UP000258102"/>
    </source>
</evidence>
<gene>
    <name evidence="4" type="ORF">D0511_19520</name>
</gene>
<keyword evidence="2" id="KW-0326">Glycosidase</keyword>
<dbReference type="AlphaFoldDB" id="A0AAD0RMP7"/>
<proteinExistence type="predicted"/>
<dbReference type="InterPro" id="IPR001910">
    <property type="entry name" value="Inosine/uridine_hydrolase_dom"/>
</dbReference>
<keyword evidence="1 4" id="KW-0378">Hydrolase</keyword>
<protein>
    <submittedName>
        <fullName evidence="4">Nucleoside hydrolase</fullName>
    </submittedName>
</protein>
<dbReference type="PANTHER" id="PTHR12304">
    <property type="entry name" value="INOSINE-URIDINE PREFERRING NUCLEOSIDE HYDROLASE"/>
    <property type="match status" value="1"/>
</dbReference>
<dbReference type="Proteomes" id="UP000258102">
    <property type="component" value="Chromosome 2"/>
</dbReference>
<evidence type="ECO:0000256" key="1">
    <source>
        <dbReference type="ARBA" id="ARBA00022801"/>
    </source>
</evidence>
<organism evidence="4 5">
    <name type="scientific">Pseudoalteromonas piscicida</name>
    <dbReference type="NCBI Taxonomy" id="43662"/>
    <lineage>
        <taxon>Bacteria</taxon>
        <taxon>Pseudomonadati</taxon>
        <taxon>Pseudomonadota</taxon>
        <taxon>Gammaproteobacteria</taxon>
        <taxon>Alteromonadales</taxon>
        <taxon>Pseudoalteromonadaceae</taxon>
        <taxon>Pseudoalteromonas</taxon>
    </lineage>
</organism>
<dbReference type="InterPro" id="IPR023186">
    <property type="entry name" value="IUNH"/>
</dbReference>
<dbReference type="EMBL" id="CP031762">
    <property type="protein sequence ID" value="AXR04136.1"/>
    <property type="molecule type" value="Genomic_DNA"/>
</dbReference>
<sequence length="338" mass="36752">MKMSKLTKVIIDTDMDFDDYMALTYLLQHPQIEVLAISVTGCGAAHLSKGVENLANFLTLYSDETQKLPILKGANAPLRYSNVFPATVRQGADSHYQATFPQKNTQANIYEAQAWLTDYFSSTSDKVTVLSIGGGTNFGQLLQTAKTDKQLQTGIFNAIEQIVMMGGNLTDEYITPGAGGNILDTLGDNPYYSNAVAEWNIFIDPLGAEEVIGSGLPVTLVSLNATSDVPIDSDFVTKLKHIQSPQAQFLSEVLDYPDNKEGIGSFLSFWDPLAACVITNPDIVSTQSFAIRIEQAMNEEQDTSGKLIVDEVEGTKISVAISANKSLVYETYLAVFTA</sequence>
<dbReference type="InterPro" id="IPR036452">
    <property type="entry name" value="Ribo_hydro-like"/>
</dbReference>
<name>A0AAD0RMP7_PSEO7</name>
<dbReference type="GO" id="GO:0008477">
    <property type="term" value="F:purine nucleosidase activity"/>
    <property type="evidence" value="ECO:0007669"/>
    <property type="project" value="TreeGrafter"/>
</dbReference>
<evidence type="ECO:0000259" key="3">
    <source>
        <dbReference type="Pfam" id="PF01156"/>
    </source>
</evidence>
<dbReference type="Pfam" id="PF01156">
    <property type="entry name" value="IU_nuc_hydro"/>
    <property type="match status" value="1"/>
</dbReference>
<feature type="domain" description="Inosine/uridine-preferring nucleoside hydrolase" evidence="3">
    <location>
        <begin position="9"/>
        <end position="322"/>
    </location>
</feature>
<dbReference type="SUPFAM" id="SSF53590">
    <property type="entry name" value="Nucleoside hydrolase"/>
    <property type="match status" value="1"/>
</dbReference>